<dbReference type="PANTHER" id="PTHR10605:SF56">
    <property type="entry name" value="BIFUNCTIONAL HEPARAN SULFATE N-DEACETYLASE_N-SULFOTRANSFERASE"/>
    <property type="match status" value="1"/>
</dbReference>
<dbReference type="InterPro" id="IPR000863">
    <property type="entry name" value="Sulfotransferase_dom"/>
</dbReference>
<reference evidence="4 5" key="1">
    <citation type="submission" date="2016-10" db="EMBL/GenBank/DDBJ databases">
        <authorList>
            <person name="Varghese N."/>
            <person name="Submissions S."/>
        </authorList>
    </citation>
    <scope>NUCLEOTIDE SEQUENCE [LARGE SCALE GENOMIC DNA]</scope>
    <source>
        <strain evidence="4 5">RHA_55</strain>
    </source>
</reference>
<feature type="domain" description="Sulfotransferase" evidence="3">
    <location>
        <begin position="9"/>
        <end position="221"/>
    </location>
</feature>
<keyword evidence="2" id="KW-0325">Glycoprotein</keyword>
<dbReference type="AlphaFoldDB" id="A0A1H1VH20"/>
<name>A0A1H1VH20_9FLAO</name>
<evidence type="ECO:0000313" key="4">
    <source>
        <dbReference type="EMBL" id="SDS83661.1"/>
    </source>
</evidence>
<dbReference type="GO" id="GO:0008146">
    <property type="term" value="F:sulfotransferase activity"/>
    <property type="evidence" value="ECO:0007669"/>
    <property type="project" value="InterPro"/>
</dbReference>
<evidence type="ECO:0000313" key="5">
    <source>
        <dbReference type="Proteomes" id="UP000198963"/>
    </source>
</evidence>
<evidence type="ECO:0000256" key="2">
    <source>
        <dbReference type="ARBA" id="ARBA00023180"/>
    </source>
</evidence>
<keyword evidence="1 4" id="KW-0808">Transferase</keyword>
<dbReference type="Gene3D" id="3.40.50.300">
    <property type="entry name" value="P-loop containing nucleotide triphosphate hydrolases"/>
    <property type="match status" value="1"/>
</dbReference>
<dbReference type="Pfam" id="PF00685">
    <property type="entry name" value="Sulfotransfer_1"/>
    <property type="match status" value="1"/>
</dbReference>
<dbReference type="PANTHER" id="PTHR10605">
    <property type="entry name" value="HEPARAN SULFATE SULFOTRANSFERASE"/>
    <property type="match status" value="1"/>
</dbReference>
<evidence type="ECO:0000259" key="3">
    <source>
        <dbReference type="Pfam" id="PF00685"/>
    </source>
</evidence>
<keyword evidence="5" id="KW-1185">Reference proteome</keyword>
<dbReference type="STRING" id="1249933.SAMN04489797_2543"/>
<dbReference type="EMBL" id="LT629774">
    <property type="protein sequence ID" value="SDS83661.1"/>
    <property type="molecule type" value="Genomic_DNA"/>
</dbReference>
<protein>
    <submittedName>
        <fullName evidence="4">Sulfotransferase domain-containing protein</fullName>
    </submittedName>
</protein>
<accession>A0A1H1VH20</accession>
<dbReference type="InterPro" id="IPR037359">
    <property type="entry name" value="NST/OST"/>
</dbReference>
<gene>
    <name evidence="4" type="ORF">SAMN04489797_2543</name>
</gene>
<dbReference type="InterPro" id="IPR027417">
    <property type="entry name" value="P-loop_NTPase"/>
</dbReference>
<sequence length="280" mass="33637">MLTFGRLKPKFMILGVQKGGTTSLHEYLIQHPCILGPKKKELHFFDSFQPLNIDDYHKNFPFKLVTNKITFESTPRYIYYPNVAKKIYDYNPNMKFIVVLRDPVKRAYSAWNMYKQMGESERMINFFKKNEKKSPKEIFFSLLYRKETFPSFLEMANYELDNELNFDFIEPSIIRRGYYKKQIDTYLEYFNLENFLFIDSSSLKNDTLEVLNTIATFLNISNFKSLDLDLEMKHQRVYSEPLNVKIYDELLLHFQNKNKGLEELVNLKFEWMRNKVSRNV</sequence>
<dbReference type="Proteomes" id="UP000198963">
    <property type="component" value="Chromosome I"/>
</dbReference>
<evidence type="ECO:0000256" key="1">
    <source>
        <dbReference type="ARBA" id="ARBA00022679"/>
    </source>
</evidence>
<proteinExistence type="predicted"/>
<dbReference type="SUPFAM" id="SSF52540">
    <property type="entry name" value="P-loop containing nucleoside triphosphate hydrolases"/>
    <property type="match status" value="1"/>
</dbReference>
<organism evidence="4 5">
    <name type="scientific">Winogradskyella sediminis</name>
    <dbReference type="NCBI Taxonomy" id="1382466"/>
    <lineage>
        <taxon>Bacteria</taxon>
        <taxon>Pseudomonadati</taxon>
        <taxon>Bacteroidota</taxon>
        <taxon>Flavobacteriia</taxon>
        <taxon>Flavobacteriales</taxon>
        <taxon>Flavobacteriaceae</taxon>
        <taxon>Winogradskyella</taxon>
    </lineage>
</organism>